<sequence>MDNQDAVDVTCTDNGKKVTGYILNYRAKDQLEISLNTVKIRMQYKSGIFVGSMAGMEFVVQEEALPRQFKDFHR</sequence>
<accession>A0AAX1EZF1</accession>
<dbReference type="EMBL" id="CP040973">
    <property type="protein sequence ID" value="QDC61285.1"/>
    <property type="molecule type" value="Genomic_DNA"/>
</dbReference>
<evidence type="ECO:0000313" key="3">
    <source>
        <dbReference type="Proteomes" id="UP000312702"/>
    </source>
</evidence>
<evidence type="ECO:0008006" key="5">
    <source>
        <dbReference type="Google" id="ProtNLM"/>
    </source>
</evidence>
<evidence type="ECO:0000313" key="4">
    <source>
        <dbReference type="Proteomes" id="UP000314901"/>
    </source>
</evidence>
<protein>
    <recommendedName>
        <fullName evidence="5">PilZ domain-containing protein</fullName>
    </recommendedName>
</protein>
<dbReference type="KEGG" id="muv:FIT94_03560"/>
<dbReference type="GeneID" id="66284955"/>
<gene>
    <name evidence="2" type="ORF">FIT74_03745</name>
    <name evidence="1" type="ORF">FIT94_03560</name>
</gene>
<dbReference type="EMBL" id="CP040953">
    <property type="protein sequence ID" value="QDC41149.1"/>
    <property type="molecule type" value="Genomic_DNA"/>
</dbReference>
<evidence type="ECO:0000313" key="1">
    <source>
        <dbReference type="EMBL" id="QDC41149.1"/>
    </source>
</evidence>
<evidence type="ECO:0000313" key="2">
    <source>
        <dbReference type="EMBL" id="QDC61285.1"/>
    </source>
</evidence>
<keyword evidence="3" id="KW-1185">Reference proteome</keyword>
<dbReference type="AlphaFoldDB" id="A0AAX1EZF1"/>
<dbReference type="Proteomes" id="UP000312702">
    <property type="component" value="Chromosome"/>
</dbReference>
<organism evidence="1 4">
    <name type="scientific">Candidatus Methylopumilus universalis</name>
    <dbReference type="NCBI Taxonomy" id="2588536"/>
    <lineage>
        <taxon>Bacteria</taxon>
        <taxon>Pseudomonadati</taxon>
        <taxon>Pseudomonadota</taxon>
        <taxon>Betaproteobacteria</taxon>
        <taxon>Nitrosomonadales</taxon>
        <taxon>Methylophilaceae</taxon>
        <taxon>Candidatus Methylopumilus</taxon>
    </lineage>
</organism>
<name>A0AAX1EZF1_9PROT</name>
<proteinExistence type="predicted"/>
<reference evidence="3 4" key="1">
    <citation type="journal article" date="2019" name="ISME J.">
        <title>Evolution in action: habitat transition from sediment to the pelagial leads to genome streamlining in Methylophilaceae.</title>
        <authorList>
            <person name="Salcher M."/>
            <person name="Schaefle D."/>
            <person name="Kaspar M."/>
            <person name="Neuenschwander S.M."/>
            <person name="Ghai R."/>
        </authorList>
    </citation>
    <scope>NUCLEOTIDE SEQUENCE [LARGE SCALE GENOMIC DNA]</scope>
    <source>
        <strain evidence="1 4">MMS-RVI-51</strain>
        <strain evidence="2 3">MMS-VI-25</strain>
    </source>
</reference>
<dbReference type="RefSeq" id="WP_028817769.1">
    <property type="nucleotide sequence ID" value="NZ_CP040949.1"/>
</dbReference>
<dbReference type="Proteomes" id="UP000314901">
    <property type="component" value="Chromosome"/>
</dbReference>